<keyword evidence="2 4" id="KW-0378">Hydrolase</keyword>
<evidence type="ECO:0000256" key="4">
    <source>
        <dbReference type="HAMAP-Rule" id="MF_01696"/>
    </source>
</evidence>
<feature type="binding site" evidence="4">
    <location>
        <position position="10"/>
    </location>
    <ligand>
        <name>Zn(2+)</name>
        <dbReference type="ChEBI" id="CHEBI:29105"/>
    </ligand>
</feature>
<evidence type="ECO:0000256" key="1">
    <source>
        <dbReference type="ARBA" id="ARBA00022723"/>
    </source>
</evidence>
<accession>A0A516X7U8</accession>
<dbReference type="InterPro" id="IPR017810">
    <property type="entry name" value="Mycothiol_biosynthesis_MshB"/>
</dbReference>
<dbReference type="KEGG" id="toy:FO059_07595"/>
<proteinExistence type="inferred from homology"/>
<dbReference type="InterPro" id="IPR003737">
    <property type="entry name" value="GlcNAc_PI_deacetylase-related"/>
</dbReference>
<keyword evidence="3 4" id="KW-0862">Zinc</keyword>
<evidence type="ECO:0000256" key="3">
    <source>
        <dbReference type="ARBA" id="ARBA00022833"/>
    </source>
</evidence>
<keyword evidence="1 4" id="KW-0479">Metal-binding</keyword>
<protein>
    <recommendedName>
        <fullName evidence="4">1D-myo-inositol 2-acetamido-2-deoxy-alpha-D-glucopyranoside deacetylase</fullName>
        <shortName evidence="4">GlcNAc-Ins deacetylase</shortName>
        <ecNumber evidence="4">3.5.1.103</ecNumber>
    </recommendedName>
    <alternativeName>
        <fullName evidence="4">N-acetyl-1-D-myo-inositol-2-amino-2-deoxy-alpha-D-glucopyranoside deacetylase</fullName>
    </alternativeName>
</protein>
<dbReference type="HAMAP" id="MF_01696">
    <property type="entry name" value="MshB"/>
    <property type="match status" value="1"/>
</dbReference>
<dbReference type="PANTHER" id="PTHR12993:SF26">
    <property type="entry name" value="1D-MYO-INOSITOL 2-ACETAMIDO-2-DEOXY-ALPHA-D-GLUCOPYRANOSIDE DEACETYLASE"/>
    <property type="match status" value="1"/>
</dbReference>
<sequence>MLLVHAHPDDETITTGGTIARYLEEGAEVTIVTCTLGEQGEVIGDEWAQLVAEESDQLGGYRIMELSAALAALGGPGHRFLGGAGRWRDSGMAGTPAAEHPRAFVRADESETVGELAAVIAELRPHVVITYGPDGGYGHPDHIRAHTVTMAAVERARESWDTAKVYWTVSEDEAVAAGLADLGPVPGTWSVPQAGALPAVPASSVTAEVDISGYLEAKRAALSAHATQVQVADGGRAYALSNDIAQPVVAREFFILARGGAGRSGRAGRETDLLAGVDAGS</sequence>
<comment type="similarity">
    <text evidence="4">Belongs to the MshB deacetylase family.</text>
</comment>
<dbReference type="GO" id="GO:0010125">
    <property type="term" value="P:mycothiol biosynthetic process"/>
    <property type="evidence" value="ECO:0007669"/>
    <property type="project" value="UniProtKB-UniRule"/>
</dbReference>
<dbReference type="InterPro" id="IPR024078">
    <property type="entry name" value="LmbE-like_dom_sf"/>
</dbReference>
<name>A0A516X7U8_9ACTN</name>
<dbReference type="AlphaFoldDB" id="A0A516X7U8"/>
<comment type="cofactor">
    <cofactor evidence="4">
        <name>Zn(2+)</name>
        <dbReference type="ChEBI" id="CHEBI:29105"/>
    </cofactor>
    <text evidence="4">Binds 1 zinc ion per subunit.</text>
</comment>
<comment type="function">
    <text evidence="4">Catalyzes the deacetylation of 1D-myo-inositol 2-acetamido-2-deoxy-alpha-D-glucopyranoside (GlcNAc-Ins) in the mycothiol biosynthesis pathway.</text>
</comment>
<evidence type="ECO:0000313" key="6">
    <source>
        <dbReference type="Proteomes" id="UP000317344"/>
    </source>
</evidence>
<dbReference type="Proteomes" id="UP000317344">
    <property type="component" value="Chromosome"/>
</dbReference>
<organism evidence="5 6">
    <name type="scientific">Tomitella fengzijianii</name>
    <dbReference type="NCBI Taxonomy" id="2597660"/>
    <lineage>
        <taxon>Bacteria</taxon>
        <taxon>Bacillati</taxon>
        <taxon>Actinomycetota</taxon>
        <taxon>Actinomycetes</taxon>
        <taxon>Mycobacteriales</taxon>
        <taxon>Tomitella</taxon>
    </lineage>
</organism>
<dbReference type="SUPFAM" id="SSF102588">
    <property type="entry name" value="LmbE-like"/>
    <property type="match status" value="1"/>
</dbReference>
<comment type="catalytic activity">
    <reaction evidence="4">
        <text>1D-myo-inositol 2-acetamido-2-deoxy-alpha-D-glucopyranoside + H2O = 1D-myo-inositol 2-amino-2-deoxy-alpha-D-glucopyranoside + acetate</text>
        <dbReference type="Rhea" id="RHEA:26180"/>
        <dbReference type="ChEBI" id="CHEBI:15377"/>
        <dbReference type="ChEBI" id="CHEBI:30089"/>
        <dbReference type="ChEBI" id="CHEBI:52442"/>
        <dbReference type="ChEBI" id="CHEBI:58886"/>
        <dbReference type="EC" id="3.5.1.103"/>
    </reaction>
</comment>
<dbReference type="GO" id="GO:0035595">
    <property type="term" value="F:N-acetylglucosaminylinositol deacetylase activity"/>
    <property type="evidence" value="ECO:0007669"/>
    <property type="project" value="UniProtKB-EC"/>
</dbReference>
<dbReference type="EMBL" id="CP041765">
    <property type="protein sequence ID" value="QDQ99144.1"/>
    <property type="molecule type" value="Genomic_DNA"/>
</dbReference>
<dbReference type="Gene3D" id="3.40.50.10320">
    <property type="entry name" value="LmbE-like"/>
    <property type="match status" value="1"/>
</dbReference>
<gene>
    <name evidence="4 5" type="primary">mshB</name>
    <name evidence="5" type="ORF">FO059_07595</name>
</gene>
<dbReference type="EC" id="3.5.1.103" evidence="4"/>
<reference evidence="5 6" key="1">
    <citation type="submission" date="2019-07" db="EMBL/GenBank/DDBJ databases">
        <title>Tomitella cavernea sp. nov., an actinomycete isolated from soil.</title>
        <authorList>
            <person name="Cheng J."/>
        </authorList>
    </citation>
    <scope>NUCLEOTIDE SEQUENCE [LARGE SCALE GENOMIC DNA]</scope>
    <source>
        <strain evidence="5 6">HY188</strain>
    </source>
</reference>
<dbReference type="Pfam" id="PF02585">
    <property type="entry name" value="PIG-L"/>
    <property type="match status" value="1"/>
</dbReference>
<dbReference type="PANTHER" id="PTHR12993">
    <property type="entry name" value="N-ACETYLGLUCOSAMINYL-PHOSPHATIDYLINOSITOL DE-N-ACETYLASE-RELATED"/>
    <property type="match status" value="1"/>
</dbReference>
<feature type="binding site" evidence="4">
    <location>
        <position position="142"/>
    </location>
    <ligand>
        <name>Zn(2+)</name>
        <dbReference type="ChEBI" id="CHEBI:29105"/>
    </ligand>
</feature>
<evidence type="ECO:0000256" key="2">
    <source>
        <dbReference type="ARBA" id="ARBA00022801"/>
    </source>
</evidence>
<evidence type="ECO:0000313" key="5">
    <source>
        <dbReference type="EMBL" id="QDQ99144.1"/>
    </source>
</evidence>
<reference evidence="5 6" key="2">
    <citation type="submission" date="2019-07" db="EMBL/GenBank/DDBJ databases">
        <authorList>
            <person name="Huang Y."/>
        </authorList>
    </citation>
    <scope>NUCLEOTIDE SEQUENCE [LARGE SCALE GENOMIC DNA]</scope>
    <source>
        <strain evidence="5 6">HY188</strain>
    </source>
</reference>
<dbReference type="OrthoDB" id="158614at2"/>
<feature type="binding site" evidence="4">
    <location>
        <position position="7"/>
    </location>
    <ligand>
        <name>Zn(2+)</name>
        <dbReference type="ChEBI" id="CHEBI:29105"/>
    </ligand>
</feature>
<keyword evidence="6" id="KW-1185">Reference proteome</keyword>
<dbReference type="GO" id="GO:0008270">
    <property type="term" value="F:zinc ion binding"/>
    <property type="evidence" value="ECO:0007669"/>
    <property type="project" value="UniProtKB-UniRule"/>
</dbReference>
<dbReference type="NCBIfam" id="TIGR03445">
    <property type="entry name" value="mycothiol_MshB"/>
    <property type="match status" value="1"/>
</dbReference>